<name>A0A246JNS3_9BURK</name>
<comment type="caution">
    <text evidence="3">The sequence shown here is derived from an EMBL/GenBank/DDBJ whole genome shotgun (WGS) entry which is preliminary data.</text>
</comment>
<organism evidence="3 4">
    <name type="scientific">Roseateles aquatilis</name>
    <dbReference type="NCBI Taxonomy" id="431061"/>
    <lineage>
        <taxon>Bacteria</taxon>
        <taxon>Pseudomonadati</taxon>
        <taxon>Pseudomonadota</taxon>
        <taxon>Betaproteobacteria</taxon>
        <taxon>Burkholderiales</taxon>
        <taxon>Sphaerotilaceae</taxon>
        <taxon>Roseateles</taxon>
    </lineage>
</organism>
<feature type="chain" id="PRO_5012693099" evidence="2">
    <location>
        <begin position="31"/>
        <end position="507"/>
    </location>
</feature>
<keyword evidence="2" id="KW-0732">Signal</keyword>
<gene>
    <name evidence="3" type="ORF">CDN99_05130</name>
</gene>
<evidence type="ECO:0000256" key="2">
    <source>
        <dbReference type="SAM" id="SignalP"/>
    </source>
</evidence>
<feature type="signal peptide" evidence="2">
    <location>
        <begin position="1"/>
        <end position="30"/>
    </location>
</feature>
<sequence>MRSSGHARLTALAAAIVLVGCAALAPQYYAPDIAPPTAATTASSGGVDEAGTGAPRAPAAAARPPVKEESLDDAIANARFLQKQYAAVVQSLANSNTGLSATMLGLGTVGGIKAMSHPNSRDIGGLAALLGGLYVAGTTLVPPERAPAFRAGVLALECAIGSSVALNEPSLPGLIDEVQLDADPLNVDILLLEQWAKPKTVEKVSGGPASDCNKPAIACGAIQSSDAGDIARYQRRCADLEAARAKRCTAATRTESSIPADPEVVAYLSYAKTLRTNLDSQLTAAAGYAGQMSLAGSELRGRTRAIEEAVAREAAQTQPNVVAIKAAAASSAEIGMGLISVPKLTKPPAATSVGQATSSNGKIPGAAGDTQRLRGSDRDEFLDTRSRIDTTATHVRQLQNTLARMQVRQARSRSLEGCTVPGMARPVAVAGAGTDPAKVEPSVLIDDALRLRIAPMLGIDPKAGNATQLVNQALSDCHNKDILPDDPGQGQLSGTSLSKLVLGSCKP</sequence>
<evidence type="ECO:0000313" key="4">
    <source>
        <dbReference type="Proteomes" id="UP000197468"/>
    </source>
</evidence>
<proteinExistence type="predicted"/>
<feature type="region of interest" description="Disordered" evidence="1">
    <location>
        <begin position="39"/>
        <end position="68"/>
    </location>
</feature>
<protein>
    <submittedName>
        <fullName evidence="3">Uncharacterized protein</fullName>
    </submittedName>
</protein>
<feature type="compositionally biased region" description="Polar residues" evidence="1">
    <location>
        <begin position="352"/>
        <end position="361"/>
    </location>
</feature>
<dbReference type="Proteomes" id="UP000197468">
    <property type="component" value="Unassembled WGS sequence"/>
</dbReference>
<evidence type="ECO:0000256" key="1">
    <source>
        <dbReference type="SAM" id="MobiDB-lite"/>
    </source>
</evidence>
<keyword evidence="4" id="KW-1185">Reference proteome</keyword>
<accession>A0A246JNS3</accession>
<dbReference type="EMBL" id="NIOF01000001">
    <property type="protein sequence ID" value="OWQ93819.1"/>
    <property type="molecule type" value="Genomic_DNA"/>
</dbReference>
<dbReference type="AlphaFoldDB" id="A0A246JNS3"/>
<feature type="compositionally biased region" description="Low complexity" evidence="1">
    <location>
        <begin position="54"/>
        <end position="64"/>
    </location>
</feature>
<feature type="region of interest" description="Disordered" evidence="1">
    <location>
        <begin position="350"/>
        <end position="373"/>
    </location>
</feature>
<dbReference type="RefSeq" id="WP_088383117.1">
    <property type="nucleotide sequence ID" value="NZ_NIOF01000001.1"/>
</dbReference>
<dbReference type="OrthoDB" id="10005098at2"/>
<dbReference type="PROSITE" id="PS51257">
    <property type="entry name" value="PROKAR_LIPOPROTEIN"/>
    <property type="match status" value="1"/>
</dbReference>
<evidence type="ECO:0000313" key="3">
    <source>
        <dbReference type="EMBL" id="OWQ93819.1"/>
    </source>
</evidence>
<reference evidence="3 4" key="1">
    <citation type="journal article" date="2008" name="Int. J. Syst. Evol. Microbiol.">
        <title>Description of Roseateles aquatilis sp. nov. and Roseateles terrae sp. nov., in the class Betaproteobacteria, and emended description of the genus Roseateles.</title>
        <authorList>
            <person name="Gomila M."/>
            <person name="Bowien B."/>
            <person name="Falsen E."/>
            <person name="Moore E.R."/>
            <person name="Lalucat J."/>
        </authorList>
    </citation>
    <scope>NUCLEOTIDE SEQUENCE [LARGE SCALE GENOMIC DNA]</scope>
    <source>
        <strain evidence="3 4">CCUG 48205</strain>
    </source>
</reference>